<dbReference type="EMBL" id="JH000456">
    <property type="protein sequence ID" value="EGV94530.1"/>
    <property type="molecule type" value="Genomic_DNA"/>
</dbReference>
<accession>G3HKB1</accession>
<evidence type="ECO:0000313" key="1">
    <source>
        <dbReference type="EMBL" id="EGV94530.1"/>
    </source>
</evidence>
<dbReference type="Proteomes" id="UP000001075">
    <property type="component" value="Unassembled WGS sequence"/>
</dbReference>
<evidence type="ECO:0000313" key="2">
    <source>
        <dbReference type="Proteomes" id="UP000001075"/>
    </source>
</evidence>
<dbReference type="InParanoid" id="G3HKB1"/>
<proteinExistence type="predicted"/>
<organism evidence="1 2">
    <name type="scientific">Cricetulus griseus</name>
    <name type="common">Chinese hamster</name>
    <name type="synonym">Cricetulus barabensis griseus</name>
    <dbReference type="NCBI Taxonomy" id="10029"/>
    <lineage>
        <taxon>Eukaryota</taxon>
        <taxon>Metazoa</taxon>
        <taxon>Chordata</taxon>
        <taxon>Craniata</taxon>
        <taxon>Vertebrata</taxon>
        <taxon>Euteleostomi</taxon>
        <taxon>Mammalia</taxon>
        <taxon>Eutheria</taxon>
        <taxon>Euarchontoglires</taxon>
        <taxon>Glires</taxon>
        <taxon>Rodentia</taxon>
        <taxon>Myomorpha</taxon>
        <taxon>Muroidea</taxon>
        <taxon>Cricetidae</taxon>
        <taxon>Cricetinae</taxon>
        <taxon>Cricetulus</taxon>
    </lineage>
</organism>
<name>G3HKB1_CRIGR</name>
<reference evidence="2" key="1">
    <citation type="journal article" date="2011" name="Nat. Biotechnol.">
        <title>The genomic sequence of the Chinese hamster ovary (CHO)-K1 cell line.</title>
        <authorList>
            <person name="Xu X."/>
            <person name="Nagarajan H."/>
            <person name="Lewis N.E."/>
            <person name="Pan S."/>
            <person name="Cai Z."/>
            <person name="Liu X."/>
            <person name="Chen W."/>
            <person name="Xie M."/>
            <person name="Wang W."/>
            <person name="Hammond S."/>
            <person name="Andersen M.R."/>
            <person name="Neff N."/>
            <person name="Passarelli B."/>
            <person name="Koh W."/>
            <person name="Fan H.C."/>
            <person name="Wang J."/>
            <person name="Gui Y."/>
            <person name="Lee K.H."/>
            <person name="Betenbaugh M.J."/>
            <person name="Quake S.R."/>
            <person name="Famili I."/>
            <person name="Palsson B.O."/>
            <person name="Wang J."/>
        </authorList>
    </citation>
    <scope>NUCLEOTIDE SEQUENCE [LARGE SCALE GENOMIC DNA]</scope>
    <source>
        <strain evidence="2">CHO K1 cell line</strain>
    </source>
</reference>
<dbReference type="AlphaFoldDB" id="G3HKB1"/>
<sequence length="62" mass="6965">MSHPLPAAMAFSFAGFLLVPGCIIGWPGGVKFKCWALLQRLPLTCSEWISINKYILKTLWLK</sequence>
<protein>
    <submittedName>
        <fullName evidence="1">Uncharacterized protein</fullName>
    </submittedName>
</protein>
<gene>
    <name evidence="1" type="ORF">I79_011129</name>
</gene>